<reference evidence="1 2" key="1">
    <citation type="submission" date="2023-02" db="EMBL/GenBank/DDBJ databases">
        <title>LHISI_Scaffold_Assembly.</title>
        <authorList>
            <person name="Stuart O.P."/>
            <person name="Cleave R."/>
            <person name="Magrath M.J.L."/>
            <person name="Mikheyev A.S."/>
        </authorList>
    </citation>
    <scope>NUCLEOTIDE SEQUENCE [LARGE SCALE GENOMIC DNA]</scope>
    <source>
        <strain evidence="1">Daus_M_001</strain>
        <tissue evidence="1">Leg muscle</tissue>
    </source>
</reference>
<keyword evidence="2" id="KW-1185">Reference proteome</keyword>
<organism evidence="1 2">
    <name type="scientific">Dryococelus australis</name>
    <dbReference type="NCBI Taxonomy" id="614101"/>
    <lineage>
        <taxon>Eukaryota</taxon>
        <taxon>Metazoa</taxon>
        <taxon>Ecdysozoa</taxon>
        <taxon>Arthropoda</taxon>
        <taxon>Hexapoda</taxon>
        <taxon>Insecta</taxon>
        <taxon>Pterygota</taxon>
        <taxon>Neoptera</taxon>
        <taxon>Polyneoptera</taxon>
        <taxon>Phasmatodea</taxon>
        <taxon>Verophasmatodea</taxon>
        <taxon>Anareolatae</taxon>
        <taxon>Phasmatidae</taxon>
        <taxon>Eurycanthinae</taxon>
        <taxon>Dryococelus</taxon>
    </lineage>
</organism>
<proteinExistence type="predicted"/>
<dbReference type="PANTHER" id="PTHR46601">
    <property type="entry name" value="ULP_PROTEASE DOMAIN-CONTAINING PROTEIN"/>
    <property type="match status" value="1"/>
</dbReference>
<name>A0ABQ9I9A9_9NEOP</name>
<protein>
    <submittedName>
        <fullName evidence="1">Uncharacterized protein</fullName>
    </submittedName>
</protein>
<evidence type="ECO:0000313" key="1">
    <source>
        <dbReference type="EMBL" id="KAJ8893252.1"/>
    </source>
</evidence>
<evidence type="ECO:0000313" key="2">
    <source>
        <dbReference type="Proteomes" id="UP001159363"/>
    </source>
</evidence>
<dbReference type="Proteomes" id="UP001159363">
    <property type="component" value="Chromosome 2"/>
</dbReference>
<dbReference type="EMBL" id="JARBHB010000002">
    <property type="protein sequence ID" value="KAJ8893252.1"/>
    <property type="molecule type" value="Genomic_DNA"/>
</dbReference>
<sequence length="233" mass="27120">MKERKKVMQIYSVSQEAIFKIPVSEDAVIQKKNYDEKILEQLKEKFEDCTEGSMKVKFLTILPKYWCISRIQKEFPNATNYIIGTSKKLVRENRLMASPNPNPGRNLDHNNVETFQKFYRDDSVSRMMPGKKGFITLNWRYQRTQTKDASTKQSDRVSFSKFASLRSKHILAGSSGTHTVCIYLTHQNMKLLIDGCNLTKLMEKHNLLTYHHYCPGPDNLRKSLETTFEAESH</sequence>
<accession>A0ABQ9I9A9</accession>
<gene>
    <name evidence="1" type="ORF">PR048_005843</name>
</gene>
<dbReference type="PANTHER" id="PTHR46601:SF1">
    <property type="entry name" value="ADF-H DOMAIN-CONTAINING PROTEIN"/>
    <property type="match status" value="1"/>
</dbReference>
<comment type="caution">
    <text evidence="1">The sequence shown here is derived from an EMBL/GenBank/DDBJ whole genome shotgun (WGS) entry which is preliminary data.</text>
</comment>